<keyword evidence="5 6" id="KW-0472">Membrane</keyword>
<evidence type="ECO:0000256" key="3">
    <source>
        <dbReference type="ARBA" id="ARBA00022692"/>
    </source>
</evidence>
<comment type="subcellular location">
    <subcellularLocation>
        <location evidence="1">Cell membrane</location>
        <topology evidence="1">Multi-pass membrane protein</topology>
    </subcellularLocation>
</comment>
<dbReference type="InterPro" id="IPR018076">
    <property type="entry name" value="T2SS_GspF_dom"/>
</dbReference>
<proteinExistence type="predicted"/>
<dbReference type="Pfam" id="PF00482">
    <property type="entry name" value="T2SSF"/>
    <property type="match status" value="1"/>
</dbReference>
<evidence type="ECO:0000256" key="4">
    <source>
        <dbReference type="ARBA" id="ARBA00022989"/>
    </source>
</evidence>
<feature type="transmembrane region" description="Helical" evidence="6">
    <location>
        <begin position="283"/>
        <end position="302"/>
    </location>
</feature>
<feature type="transmembrane region" description="Helical" evidence="6">
    <location>
        <begin position="133"/>
        <end position="152"/>
    </location>
</feature>
<sequence>MNLTMPVLVGAVIGLGIYVLVRALMPSRRSPVQQVARIDAMRARGAAYESSSSRTAQDTGRLDSLRAQVGARVAELYMQQGWQQRSLRADLAVLDRSWEKFLATKVLLAVGGLFFGPLLFAIVWQLGFGSSPIIPVWLALLCAAIFFFLPDLEVRRDAADKRRDLRRVIGAYLDLVSMSLAGGRGLPEALMAAAEVSDGWATHRIRNALSDARITGISQWQALGQLGEDLGVEELKDLSASLALVADDGAKVRESLSSRAETMRHRELAEIEGSAGEKSQSMLVAQLLLCAGFLVFLIYPAAVRVFQV</sequence>
<keyword evidence="4 6" id="KW-1133">Transmembrane helix</keyword>
<feature type="transmembrane region" description="Helical" evidence="6">
    <location>
        <begin position="6"/>
        <end position="25"/>
    </location>
</feature>
<dbReference type="GO" id="GO:0005886">
    <property type="term" value="C:plasma membrane"/>
    <property type="evidence" value="ECO:0007669"/>
    <property type="project" value="UniProtKB-SubCell"/>
</dbReference>
<dbReference type="RefSeq" id="WP_164243395.1">
    <property type="nucleotide sequence ID" value="NZ_JAAGMA010000001.1"/>
</dbReference>
<evidence type="ECO:0000256" key="6">
    <source>
        <dbReference type="SAM" id="Phobius"/>
    </source>
</evidence>
<dbReference type="EMBL" id="JAAGMA010000001">
    <property type="protein sequence ID" value="NEB07314.1"/>
    <property type="molecule type" value="Genomic_DNA"/>
</dbReference>
<evidence type="ECO:0000256" key="5">
    <source>
        <dbReference type="ARBA" id="ARBA00023136"/>
    </source>
</evidence>
<feature type="domain" description="Type II secretion system protein GspF" evidence="7">
    <location>
        <begin position="173"/>
        <end position="299"/>
    </location>
</feature>
<evidence type="ECO:0000313" key="9">
    <source>
        <dbReference type="Proteomes" id="UP000470446"/>
    </source>
</evidence>
<dbReference type="PANTHER" id="PTHR35007:SF1">
    <property type="entry name" value="PILUS ASSEMBLY PROTEIN"/>
    <property type="match status" value="1"/>
</dbReference>
<reference evidence="8 9" key="1">
    <citation type="submission" date="2020-01" db="EMBL/GenBank/DDBJ databases">
        <title>Insect and environment-associated Actinomycetes.</title>
        <authorList>
            <person name="Currrie C."/>
            <person name="Chevrette M."/>
            <person name="Carlson C."/>
            <person name="Stubbendieck R."/>
            <person name="Wendt-Pienkowski E."/>
        </authorList>
    </citation>
    <scope>NUCLEOTIDE SEQUENCE [LARGE SCALE GENOMIC DNA]</scope>
    <source>
        <strain evidence="8 9">SID14163</strain>
    </source>
</reference>
<organism evidence="8 9">
    <name type="scientific">Streptomyces coelicoflavus</name>
    <dbReference type="NCBI Taxonomy" id="285562"/>
    <lineage>
        <taxon>Bacteria</taxon>
        <taxon>Bacillati</taxon>
        <taxon>Actinomycetota</taxon>
        <taxon>Actinomycetes</taxon>
        <taxon>Kitasatosporales</taxon>
        <taxon>Streptomycetaceae</taxon>
        <taxon>Streptomyces</taxon>
    </lineage>
</organism>
<name>A0A7K3PBG8_9ACTN</name>
<accession>A0A7K3PBG8</accession>
<comment type="caution">
    <text evidence="8">The sequence shown here is derived from an EMBL/GenBank/DDBJ whole genome shotgun (WGS) entry which is preliminary data.</text>
</comment>
<keyword evidence="3 6" id="KW-0812">Transmembrane</keyword>
<dbReference type="PANTHER" id="PTHR35007">
    <property type="entry name" value="INTEGRAL MEMBRANE PROTEIN-RELATED"/>
    <property type="match status" value="1"/>
</dbReference>
<evidence type="ECO:0000259" key="7">
    <source>
        <dbReference type="Pfam" id="PF00482"/>
    </source>
</evidence>
<evidence type="ECO:0000313" key="8">
    <source>
        <dbReference type="EMBL" id="NEB07314.1"/>
    </source>
</evidence>
<feature type="transmembrane region" description="Helical" evidence="6">
    <location>
        <begin position="106"/>
        <end position="127"/>
    </location>
</feature>
<keyword evidence="2" id="KW-1003">Cell membrane</keyword>
<dbReference type="Proteomes" id="UP000470446">
    <property type="component" value="Unassembled WGS sequence"/>
</dbReference>
<protein>
    <submittedName>
        <fullName evidence="8">Type II secretion system F family protein</fullName>
    </submittedName>
</protein>
<gene>
    <name evidence="8" type="ORF">G3I32_00135</name>
</gene>
<evidence type="ECO:0000256" key="2">
    <source>
        <dbReference type="ARBA" id="ARBA00022475"/>
    </source>
</evidence>
<evidence type="ECO:0000256" key="1">
    <source>
        <dbReference type="ARBA" id="ARBA00004651"/>
    </source>
</evidence>
<dbReference type="AlphaFoldDB" id="A0A7K3PBG8"/>